<organism evidence="2">
    <name type="scientific">Medicago truncatula</name>
    <name type="common">Barrel medic</name>
    <name type="synonym">Medicago tribuloides</name>
    <dbReference type="NCBI Taxonomy" id="3880"/>
    <lineage>
        <taxon>Eukaryota</taxon>
        <taxon>Viridiplantae</taxon>
        <taxon>Streptophyta</taxon>
        <taxon>Embryophyta</taxon>
        <taxon>Tracheophyta</taxon>
        <taxon>Spermatophyta</taxon>
        <taxon>Magnoliopsida</taxon>
        <taxon>eudicotyledons</taxon>
        <taxon>Gunneridae</taxon>
        <taxon>Pentapetalae</taxon>
        <taxon>rosids</taxon>
        <taxon>fabids</taxon>
        <taxon>Fabales</taxon>
        <taxon>Fabaceae</taxon>
        <taxon>Papilionoideae</taxon>
        <taxon>50 kb inversion clade</taxon>
        <taxon>NPAAA clade</taxon>
        <taxon>Hologalegina</taxon>
        <taxon>IRL clade</taxon>
        <taxon>Trifolieae</taxon>
        <taxon>Medicago</taxon>
    </lineage>
</organism>
<name>Q2HW86_MEDTR</name>
<feature type="region of interest" description="Disordered" evidence="1">
    <location>
        <begin position="242"/>
        <end position="275"/>
    </location>
</feature>
<sequence>MFDWNDEELANIIWDEGGEGDDHIVPFPEASEDLKNKKEVNQEPAVCKLNKRKQPETQTDFDGKLGSSSNLDNNGGQLASGYVANSCSDLSLSSAAKIDQDSPCTELSKYREEITQNGRDAEFYQNADEGKEQGDFADYDWANIGSFDDLDRIFSNDDPIFGHASLDNSDDLWSAKDVSSNQASVPLNTPSPTDALRNRSGPLEIKEEHVHCSDQSFSLDYEKISGPAYQSIENSHTITDNVECAGDRSKPTGHEQQSFSQKNQLKTRKKSKIKQEGKDLQDFYGNWSSSATSARQFESQLTPSVLQSSPSSILGQPKQLRGPETLYQNIINPYVAPSFYGNLPAMPMLTQFQSGNLRHQHVFSGYETSSGPLSPLKSYAGSAVPQTMTPQEKIEKLRRRQQMQAMLAIQKQQQVLGHQVPCTSKSVAQKCHPQIQSHSSDGTDPKIEDLGTLPLIEQDDSNTISLATDDDFVEETILCRLQDVISKLDVTTRLCIRDSLFRLAQSATQRHYAIDTSSTNKNNKEYDVFAREESSSQNRYARMPDVETETNSIDRTVARLLFHRPVELTGNYSDKLESHISTEVQCESKAANQVNLPVRCLQEENLRSNQQLSHIGLEDPCPSFEVQPMDQTKNSLSICTSENASNPQELEASQ</sequence>
<reference evidence="3" key="3">
    <citation type="journal article" date="2018" name="Nat. Plants">
        <title>Whole-genome landscape of Medicago truncatula symbiotic genes.</title>
        <authorList>
            <person name="Pecrix Y."/>
            <person name="Gamas P."/>
            <person name="Carrere S."/>
        </authorList>
    </citation>
    <scope>NUCLEOTIDE SEQUENCE</scope>
    <source>
        <tissue evidence="3">Leaves</tissue>
    </source>
</reference>
<dbReference type="GO" id="GO:0006355">
    <property type="term" value="P:regulation of DNA-templated transcription"/>
    <property type="evidence" value="ECO:0007669"/>
    <property type="project" value="InterPro"/>
</dbReference>
<dbReference type="Proteomes" id="UP000265566">
    <property type="component" value="Chromosome 3"/>
</dbReference>
<accession>Q2HW86</accession>
<dbReference type="Gramene" id="rna13683">
    <property type="protein sequence ID" value="RHN65793.1"/>
    <property type="gene ID" value="gene13683"/>
</dbReference>
<dbReference type="EMBL" id="AC147774">
    <property type="protein sequence ID" value="ABD28297.1"/>
    <property type="molecule type" value="Genomic_DNA"/>
</dbReference>
<evidence type="ECO:0000313" key="3">
    <source>
        <dbReference type="EMBL" id="RHN65793.1"/>
    </source>
</evidence>
<feature type="region of interest" description="Disordered" evidence="1">
    <location>
        <begin position="36"/>
        <end position="75"/>
    </location>
</feature>
<feature type="compositionally biased region" description="Polar residues" evidence="1">
    <location>
        <begin position="56"/>
        <end position="75"/>
    </location>
</feature>
<feature type="compositionally biased region" description="Polar residues" evidence="1">
    <location>
        <begin position="254"/>
        <end position="264"/>
    </location>
</feature>
<evidence type="ECO:0000256" key="1">
    <source>
        <dbReference type="SAM" id="MobiDB-lite"/>
    </source>
</evidence>
<dbReference type="PANTHER" id="PTHR33334:SF5">
    <property type="entry name" value="PROTEIN LNK2"/>
    <property type="match status" value="1"/>
</dbReference>
<evidence type="ECO:0000313" key="2">
    <source>
        <dbReference type="EMBL" id="ABD28297.1"/>
    </source>
</evidence>
<gene>
    <name evidence="2" type="ORF">MtrDRAFT_AC147774g8v1</name>
    <name evidence="3" type="ORF">MtrunA17_Chr3g0083841</name>
</gene>
<reference evidence="2" key="1">
    <citation type="submission" date="2004-04" db="EMBL/GenBank/DDBJ databases">
        <title>Medicago truncatula BAC genomic sequence.</title>
        <authorList>
            <person name="Town C.D."/>
            <person name="Tallon L.J."/>
            <person name="Arbogast T."/>
            <person name="Althoff R."/>
            <person name="Hine E."/>
            <person name="Monaghan E."/>
            <person name="Smith S.A."/>
            <person name="Utterback T."/>
            <person name="Feldblyum T."/>
            <person name="Koo H."/>
            <person name="Cheung F."/>
        </authorList>
    </citation>
    <scope>NUCLEOTIDE SEQUENCE</scope>
</reference>
<reference evidence="2" key="2">
    <citation type="submission" date="2006-02" db="EMBL/GenBank/DDBJ databases">
        <authorList>
            <consortium name="The International Medicago Genome Annotation Group"/>
        </authorList>
    </citation>
    <scope>NUCLEOTIDE SEQUENCE</scope>
</reference>
<protein>
    <recommendedName>
        <fullName evidence="4">Protein LNK2</fullName>
    </recommendedName>
</protein>
<dbReference type="InterPro" id="IPR039928">
    <property type="entry name" value="LNK"/>
</dbReference>
<evidence type="ECO:0008006" key="4">
    <source>
        <dbReference type="Google" id="ProtNLM"/>
    </source>
</evidence>
<dbReference type="GO" id="GO:0007623">
    <property type="term" value="P:circadian rhythm"/>
    <property type="evidence" value="ECO:0007669"/>
    <property type="project" value="InterPro"/>
</dbReference>
<dbReference type="EMBL" id="PSQE01000003">
    <property type="protein sequence ID" value="RHN65793.1"/>
    <property type="molecule type" value="Genomic_DNA"/>
</dbReference>
<dbReference type="AlphaFoldDB" id="Q2HW86"/>
<proteinExistence type="predicted"/>
<dbReference type="PANTHER" id="PTHR33334">
    <property type="entry name" value="PROTEIN LNK1"/>
    <property type="match status" value="1"/>
</dbReference>